<feature type="chain" id="PRO_5045032960" description="CBM-cenC domain-containing protein" evidence="1">
    <location>
        <begin position="31"/>
        <end position="180"/>
    </location>
</feature>
<proteinExistence type="predicted"/>
<evidence type="ECO:0000313" key="3">
    <source>
        <dbReference type="EMBL" id="MFC0843417.1"/>
    </source>
</evidence>
<keyword evidence="1" id="KW-0732">Signal</keyword>
<organism evidence="3 4">
    <name type="scientific">Streptomyces noboritoensis</name>
    <dbReference type="NCBI Taxonomy" id="67337"/>
    <lineage>
        <taxon>Bacteria</taxon>
        <taxon>Bacillati</taxon>
        <taxon>Actinomycetota</taxon>
        <taxon>Actinomycetes</taxon>
        <taxon>Kitasatosporales</taxon>
        <taxon>Streptomycetaceae</taxon>
        <taxon>Streptomyces</taxon>
    </lineage>
</organism>
<evidence type="ECO:0000313" key="4">
    <source>
        <dbReference type="Proteomes" id="UP001589887"/>
    </source>
</evidence>
<dbReference type="Proteomes" id="UP001589887">
    <property type="component" value="Unassembled WGS sequence"/>
</dbReference>
<dbReference type="EMBL" id="JBHMQV010000004">
    <property type="protein sequence ID" value="MFC0843417.1"/>
    <property type="molecule type" value="Genomic_DNA"/>
</dbReference>
<keyword evidence="4" id="KW-1185">Reference proteome</keyword>
<protein>
    <recommendedName>
        <fullName evidence="5">CBM-cenC domain-containing protein</fullName>
    </recommendedName>
</protein>
<reference evidence="3 4" key="1">
    <citation type="submission" date="2024-09" db="EMBL/GenBank/DDBJ databases">
        <authorList>
            <person name="Sun Q."/>
            <person name="Mori K."/>
        </authorList>
    </citation>
    <scope>NUCLEOTIDE SEQUENCE [LARGE SCALE GENOMIC DNA]</scope>
    <source>
        <strain evidence="3 4">JCM 4557</strain>
    </source>
</reference>
<evidence type="ECO:0000313" key="2">
    <source>
        <dbReference type="EMBL" id="MFC0842527.1"/>
    </source>
</evidence>
<feature type="signal peptide" evidence="1">
    <location>
        <begin position="1"/>
        <end position="30"/>
    </location>
</feature>
<sequence>MLKYARGTARWAVLALVSLAALTVSPAAQAEEKVTTNGFEGYDIDKWDRLAGGDGIAAFETNQGTARSGRVNGWLSTTRGWAREGTWAYFGTNIWPGTVCTAEIYVKPVQDLQFELRVWTPQGTKLASNAPWLVANGTYQTVQVSWIAEQQNNAFVEAILGSDGTPRTVRLDDLVVRCNS</sequence>
<evidence type="ECO:0008006" key="5">
    <source>
        <dbReference type="Google" id="ProtNLM"/>
    </source>
</evidence>
<name>A0ABV6TC96_9ACTN</name>
<evidence type="ECO:0000256" key="1">
    <source>
        <dbReference type="SAM" id="SignalP"/>
    </source>
</evidence>
<gene>
    <name evidence="2" type="ORF">ACFH04_02100</name>
    <name evidence="3" type="ORF">ACFH04_06655</name>
</gene>
<dbReference type="EMBL" id="JBHMQV010000001">
    <property type="protein sequence ID" value="MFC0842527.1"/>
    <property type="molecule type" value="Genomic_DNA"/>
</dbReference>
<accession>A0ABV6TC96</accession>
<dbReference type="RefSeq" id="WP_394316372.1">
    <property type="nucleotide sequence ID" value="NZ_JBHMQV010000001.1"/>
</dbReference>
<comment type="caution">
    <text evidence="3">The sequence shown here is derived from an EMBL/GenBank/DDBJ whole genome shotgun (WGS) entry which is preliminary data.</text>
</comment>